<gene>
    <name evidence="3" type="primary">LOC106813482</name>
</gene>
<keyword evidence="1" id="KW-1133">Transmembrane helix</keyword>
<accession>A0ABM1ELN7</accession>
<dbReference type="PANTHER" id="PTHR31389">
    <property type="entry name" value="LD39211P"/>
    <property type="match status" value="1"/>
</dbReference>
<dbReference type="InterPro" id="IPR012444">
    <property type="entry name" value="DUF1647"/>
</dbReference>
<dbReference type="GeneID" id="106813482"/>
<keyword evidence="1" id="KW-0812">Transmembrane</keyword>
<dbReference type="Proteomes" id="UP000695022">
    <property type="component" value="Unplaced"/>
</dbReference>
<dbReference type="PANTHER" id="PTHR31389:SF4">
    <property type="entry name" value="LD39211P"/>
    <property type="match status" value="1"/>
</dbReference>
<dbReference type="Pfam" id="PF07801">
    <property type="entry name" value="DUF1647"/>
    <property type="match status" value="1"/>
</dbReference>
<evidence type="ECO:0000313" key="3">
    <source>
        <dbReference type="RefSeq" id="XP_014673108.1"/>
    </source>
</evidence>
<dbReference type="RefSeq" id="XP_014673108.1">
    <property type="nucleotide sequence ID" value="XM_014817622.1"/>
</dbReference>
<reference evidence="3" key="1">
    <citation type="submission" date="2025-08" db="UniProtKB">
        <authorList>
            <consortium name="RefSeq"/>
        </authorList>
    </citation>
    <scope>IDENTIFICATION</scope>
</reference>
<keyword evidence="1" id="KW-0472">Membrane</keyword>
<proteinExistence type="predicted"/>
<sequence>MFGQMKTKSLFIRIFCILVTSIIVVLLSNQTPDFQHLVKETNKHIGKLKNLNYAGPNVQELQPELDEKYMRRLGFLPVPRLYPIDLPGNVTPPVVVTAVTSGSWKAAHGFALSVRRHLANSTLVIYGVGLSPDDNYDLKTFCNCTYRKFQFEDYPSHVSILKLHAYRPIIIQETLNEFGMVIYLDPSVRVTTPDIAPYLRRARASSVLAWKLPSALPTSALTHEKMFTYFNTKRDSYYFHHMVEPRNLVAYNTEAVHQHVMLPWLQCALTPQCIAPIGAQDTGCNFEHKPMYRYSGCHSYDASALNVVLGRLFKFNYGDYVGNETFFRPARPGGDAVAGKQETSTVGGRPLVGGIVGRGGGGVTVN</sequence>
<feature type="transmembrane region" description="Helical" evidence="1">
    <location>
        <begin position="10"/>
        <end position="28"/>
    </location>
</feature>
<evidence type="ECO:0000313" key="2">
    <source>
        <dbReference type="Proteomes" id="UP000695022"/>
    </source>
</evidence>
<keyword evidence="2" id="KW-1185">Reference proteome</keyword>
<protein>
    <submittedName>
        <fullName evidence="3">Uncharacterized protein LOC106813482</fullName>
    </submittedName>
</protein>
<organism evidence="2 3">
    <name type="scientific">Priapulus caudatus</name>
    <name type="common">Priapulid worm</name>
    <dbReference type="NCBI Taxonomy" id="37621"/>
    <lineage>
        <taxon>Eukaryota</taxon>
        <taxon>Metazoa</taxon>
        <taxon>Ecdysozoa</taxon>
        <taxon>Scalidophora</taxon>
        <taxon>Priapulida</taxon>
        <taxon>Priapulimorpha</taxon>
        <taxon>Priapulimorphida</taxon>
        <taxon>Priapulidae</taxon>
        <taxon>Priapulus</taxon>
    </lineage>
</organism>
<name>A0ABM1ELN7_PRICU</name>
<evidence type="ECO:0000256" key="1">
    <source>
        <dbReference type="SAM" id="Phobius"/>
    </source>
</evidence>